<comment type="similarity">
    <text evidence="7">Belongs to the UPF0743 family.</text>
</comment>
<dbReference type="AlphaFoldDB" id="A0A9W8LHX7"/>
<dbReference type="InterPro" id="IPR039999">
    <property type="entry name" value="LYAR"/>
</dbReference>
<dbReference type="InterPro" id="IPR036236">
    <property type="entry name" value="Znf_C2H2_sf"/>
</dbReference>
<evidence type="ECO:0000256" key="1">
    <source>
        <dbReference type="ARBA" id="ARBA00004123"/>
    </source>
</evidence>
<keyword evidence="12" id="KW-1185">Reference proteome</keyword>
<evidence type="ECO:0000256" key="7">
    <source>
        <dbReference type="ARBA" id="ARBA00061084"/>
    </source>
</evidence>
<evidence type="ECO:0000256" key="9">
    <source>
        <dbReference type="SAM" id="MobiDB-lite"/>
    </source>
</evidence>
<gene>
    <name evidence="11" type="ORF">H4R18_003733</name>
</gene>
<keyword evidence="2" id="KW-0479">Metal-binding</keyword>
<evidence type="ECO:0000313" key="12">
    <source>
        <dbReference type="Proteomes" id="UP001140217"/>
    </source>
</evidence>
<dbReference type="GO" id="GO:0005730">
    <property type="term" value="C:nucleolus"/>
    <property type="evidence" value="ECO:0007669"/>
    <property type="project" value="TreeGrafter"/>
</dbReference>
<dbReference type="OrthoDB" id="21474at2759"/>
<evidence type="ECO:0000256" key="8">
    <source>
        <dbReference type="PROSITE-ProRule" id="PRU01145"/>
    </source>
</evidence>
<dbReference type="FunFam" id="3.30.1490.490:FF:000001">
    <property type="entry name" value="cell growth-regulating nucleolar protein-like"/>
    <property type="match status" value="1"/>
</dbReference>
<keyword evidence="5" id="KW-0862">Zinc</keyword>
<dbReference type="GO" id="GO:0003677">
    <property type="term" value="F:DNA binding"/>
    <property type="evidence" value="ECO:0007669"/>
    <property type="project" value="InterPro"/>
</dbReference>
<dbReference type="PANTHER" id="PTHR13100">
    <property type="entry name" value="CELL GROWTH-REGULATING NUCLEOLAR PROTEIN LYAR"/>
    <property type="match status" value="1"/>
</dbReference>
<accession>A0A9W8LHX7</accession>
<dbReference type="SUPFAM" id="SSF57667">
    <property type="entry name" value="beta-beta-alpha zinc fingers"/>
    <property type="match status" value="2"/>
</dbReference>
<feature type="compositionally biased region" description="Low complexity" evidence="9">
    <location>
        <begin position="62"/>
        <end position="79"/>
    </location>
</feature>
<evidence type="ECO:0000313" key="11">
    <source>
        <dbReference type="EMBL" id="KAJ2779918.1"/>
    </source>
</evidence>
<sequence>MVSFVCNYCQETLKKPKLDAHAQRCRNASFSCIDCGVDFAGTSYRQHTSCMTEVEKYQGKMKTTATTTTKGKKSTPAAAQAPGTPRSTVAQLLEKAQRLESSAAGSDSKQESAAARSNPKRVSGDSGAKSSPKQKKRKQQKEDNAGGDDAPGWASEKLPAGAVDAVASAIAYVYAHEPGTAFGDLKKKCAQMVAKHPGSAVSKADAKGAFDKAVIAALSRGAVSLSK</sequence>
<dbReference type="Pfam" id="PF08790">
    <property type="entry name" value="zf-LYAR"/>
    <property type="match status" value="1"/>
</dbReference>
<dbReference type="InterPro" id="IPR014898">
    <property type="entry name" value="Znf_C2H2_LYAR"/>
</dbReference>
<keyword evidence="3" id="KW-0677">Repeat</keyword>
<reference evidence="11" key="1">
    <citation type="submission" date="2022-07" db="EMBL/GenBank/DDBJ databases">
        <title>Phylogenomic reconstructions and comparative analyses of Kickxellomycotina fungi.</title>
        <authorList>
            <person name="Reynolds N.K."/>
            <person name="Stajich J.E."/>
            <person name="Barry K."/>
            <person name="Grigoriev I.V."/>
            <person name="Crous P."/>
            <person name="Smith M.E."/>
        </authorList>
    </citation>
    <scope>NUCLEOTIDE SEQUENCE</scope>
    <source>
        <strain evidence="11">NBRC 105414</strain>
    </source>
</reference>
<keyword evidence="6" id="KW-0539">Nucleus</keyword>
<evidence type="ECO:0000256" key="4">
    <source>
        <dbReference type="ARBA" id="ARBA00022771"/>
    </source>
</evidence>
<dbReference type="PROSITE" id="PS51804">
    <property type="entry name" value="ZF_C2HC_LYAR"/>
    <property type="match status" value="2"/>
</dbReference>
<dbReference type="EMBL" id="JANBUL010000157">
    <property type="protein sequence ID" value="KAJ2779918.1"/>
    <property type="molecule type" value="Genomic_DNA"/>
</dbReference>
<dbReference type="PANTHER" id="PTHR13100:SF10">
    <property type="entry name" value="CELL GROWTH-REGULATING NUCLEOLAR PROTEIN"/>
    <property type="match status" value="1"/>
</dbReference>
<comment type="subcellular location">
    <subcellularLocation>
        <location evidence="1">Nucleus</location>
    </subcellularLocation>
</comment>
<comment type="caution">
    <text evidence="11">The sequence shown here is derived from an EMBL/GenBank/DDBJ whole genome shotgun (WGS) entry which is preliminary data.</text>
</comment>
<keyword evidence="4 8" id="KW-0863">Zinc-finger</keyword>
<dbReference type="GO" id="GO:0008270">
    <property type="term" value="F:zinc ion binding"/>
    <property type="evidence" value="ECO:0007669"/>
    <property type="project" value="UniProtKB-KW"/>
</dbReference>
<evidence type="ECO:0000259" key="10">
    <source>
        <dbReference type="Pfam" id="PF08790"/>
    </source>
</evidence>
<dbReference type="GO" id="GO:0006364">
    <property type="term" value="P:rRNA processing"/>
    <property type="evidence" value="ECO:0007669"/>
    <property type="project" value="TreeGrafter"/>
</dbReference>
<feature type="domain" description="Zinc finger C2H2 LYAR-type" evidence="10">
    <location>
        <begin position="30"/>
        <end position="57"/>
    </location>
</feature>
<evidence type="ECO:0000256" key="2">
    <source>
        <dbReference type="ARBA" id="ARBA00022723"/>
    </source>
</evidence>
<proteinExistence type="inferred from homology"/>
<feature type="region of interest" description="Disordered" evidence="9">
    <location>
        <begin position="59"/>
        <end position="156"/>
    </location>
</feature>
<evidence type="ECO:0000256" key="6">
    <source>
        <dbReference type="ARBA" id="ARBA00023242"/>
    </source>
</evidence>
<evidence type="ECO:0000256" key="3">
    <source>
        <dbReference type="ARBA" id="ARBA00022737"/>
    </source>
</evidence>
<dbReference type="Gene3D" id="3.30.1490.490">
    <property type="match status" value="1"/>
</dbReference>
<dbReference type="Proteomes" id="UP001140217">
    <property type="component" value="Unassembled WGS sequence"/>
</dbReference>
<organism evidence="11 12">
    <name type="scientific">Coemansia javaensis</name>
    <dbReference type="NCBI Taxonomy" id="2761396"/>
    <lineage>
        <taxon>Eukaryota</taxon>
        <taxon>Fungi</taxon>
        <taxon>Fungi incertae sedis</taxon>
        <taxon>Zoopagomycota</taxon>
        <taxon>Kickxellomycotina</taxon>
        <taxon>Kickxellomycetes</taxon>
        <taxon>Kickxellales</taxon>
        <taxon>Kickxellaceae</taxon>
        <taxon>Coemansia</taxon>
    </lineage>
</organism>
<protein>
    <recommendedName>
        <fullName evidence="10">Zinc finger C2H2 LYAR-type domain-containing protein</fullName>
    </recommendedName>
</protein>
<name>A0A9W8LHX7_9FUNG</name>
<dbReference type="GO" id="GO:0000122">
    <property type="term" value="P:negative regulation of transcription by RNA polymerase II"/>
    <property type="evidence" value="ECO:0007669"/>
    <property type="project" value="TreeGrafter"/>
</dbReference>
<evidence type="ECO:0000256" key="5">
    <source>
        <dbReference type="ARBA" id="ARBA00022833"/>
    </source>
</evidence>